<gene>
    <name evidence="1" type="ORF">IC796_09525</name>
</gene>
<dbReference type="AlphaFoldDB" id="A0A7H2PWU0"/>
<name>A0A7H2PWU0_9GAMM</name>
<dbReference type="EMBL" id="CP061561">
    <property type="protein sequence ID" value="QNX07323.1"/>
    <property type="molecule type" value="Genomic_DNA"/>
</dbReference>
<reference evidence="1 2" key="2">
    <citation type="submission" date="2020-09" db="EMBL/GenBank/DDBJ databases">
        <authorList>
            <person name="Chen F.-J."/>
            <person name="Lee Y.-T."/>
        </authorList>
    </citation>
    <scope>NUCLEOTIDE SEQUENCE [LARGE SCALE GENOMIC DNA]</scope>
    <source>
        <strain evidence="1 2">AS73</strain>
    </source>
</reference>
<reference evidence="2" key="1">
    <citation type="submission" date="2020-09" db="EMBL/GenBank/DDBJ databases">
        <title>Clinical and molecular characterization of Acinetobacter seifertii in Taiwan.</title>
        <authorList>
            <person name="Li L.-H."/>
            <person name="Yang Y.-S."/>
            <person name="Sun J.-R."/>
            <person name="Huang T.-W."/>
            <person name="Huang W.-C."/>
            <person name="Wang Y.-C."/>
            <person name="Kuo T.-H."/>
            <person name="Kuo S.-C."/>
            <person name="Chen T.-L."/>
        </authorList>
    </citation>
    <scope>NUCLEOTIDE SEQUENCE [LARGE SCALE GENOMIC DNA]</scope>
    <source>
        <strain evidence="2">AS73</strain>
    </source>
</reference>
<organism evidence="1 2">
    <name type="scientific">Acinetobacter seifertii</name>
    <dbReference type="NCBI Taxonomy" id="1530123"/>
    <lineage>
        <taxon>Bacteria</taxon>
        <taxon>Pseudomonadati</taxon>
        <taxon>Pseudomonadota</taxon>
        <taxon>Gammaproteobacteria</taxon>
        <taxon>Moraxellales</taxon>
        <taxon>Moraxellaceae</taxon>
        <taxon>Acinetobacter</taxon>
        <taxon>Acinetobacter calcoaceticus/baumannii complex</taxon>
    </lineage>
</organism>
<proteinExistence type="predicted"/>
<dbReference type="Proteomes" id="UP000516862">
    <property type="component" value="Chromosome"/>
</dbReference>
<protein>
    <submittedName>
        <fullName evidence="1">Uncharacterized protein</fullName>
    </submittedName>
</protein>
<evidence type="ECO:0000313" key="2">
    <source>
        <dbReference type="Proteomes" id="UP000516862"/>
    </source>
</evidence>
<dbReference type="RefSeq" id="WP_191036793.1">
    <property type="nucleotide sequence ID" value="NZ_CP061561.1"/>
</dbReference>
<evidence type="ECO:0000313" key="1">
    <source>
        <dbReference type="EMBL" id="QNX07323.1"/>
    </source>
</evidence>
<sequence length="75" mass="8089">MKKRRSKAVKTVPSTSQVLVVDEVLSNNELKPEKPYGDQAALNVLSCVVIAFGNGCQEIMGAQSQLLIIWSSAKA</sequence>
<accession>A0A7H2PWU0</accession>